<evidence type="ECO:0000313" key="2">
    <source>
        <dbReference type="EMBL" id="KAK9001611.1"/>
    </source>
</evidence>
<proteinExistence type="predicted"/>
<dbReference type="Proteomes" id="UP001396334">
    <property type="component" value="Unassembled WGS sequence"/>
</dbReference>
<protein>
    <submittedName>
        <fullName evidence="2">Uncharacterized protein</fullName>
    </submittedName>
</protein>
<organism evidence="2 3">
    <name type="scientific">Hibiscus sabdariffa</name>
    <name type="common">roselle</name>
    <dbReference type="NCBI Taxonomy" id="183260"/>
    <lineage>
        <taxon>Eukaryota</taxon>
        <taxon>Viridiplantae</taxon>
        <taxon>Streptophyta</taxon>
        <taxon>Embryophyta</taxon>
        <taxon>Tracheophyta</taxon>
        <taxon>Spermatophyta</taxon>
        <taxon>Magnoliopsida</taxon>
        <taxon>eudicotyledons</taxon>
        <taxon>Gunneridae</taxon>
        <taxon>Pentapetalae</taxon>
        <taxon>rosids</taxon>
        <taxon>malvids</taxon>
        <taxon>Malvales</taxon>
        <taxon>Malvaceae</taxon>
        <taxon>Malvoideae</taxon>
        <taxon>Hibiscus</taxon>
    </lineage>
</organism>
<accession>A0ABR2QM89</accession>
<dbReference type="PANTHER" id="PTHR36714">
    <property type="entry name" value="T23E23.1"/>
    <property type="match status" value="1"/>
</dbReference>
<keyword evidence="3" id="KW-1185">Reference proteome</keyword>
<evidence type="ECO:0000313" key="3">
    <source>
        <dbReference type="Proteomes" id="UP001396334"/>
    </source>
</evidence>
<dbReference type="EMBL" id="JBBPBN010000036">
    <property type="protein sequence ID" value="KAK9001611.1"/>
    <property type="molecule type" value="Genomic_DNA"/>
</dbReference>
<feature type="transmembrane region" description="Helical" evidence="1">
    <location>
        <begin position="117"/>
        <end position="135"/>
    </location>
</feature>
<keyword evidence="1" id="KW-0812">Transmembrane</keyword>
<keyword evidence="1" id="KW-1133">Transmembrane helix</keyword>
<reference evidence="2 3" key="1">
    <citation type="journal article" date="2024" name="G3 (Bethesda)">
        <title>Genome assembly of Hibiscus sabdariffa L. provides insights into metabolisms of medicinal natural products.</title>
        <authorList>
            <person name="Kim T."/>
        </authorList>
    </citation>
    <scope>NUCLEOTIDE SEQUENCE [LARGE SCALE GENOMIC DNA]</scope>
    <source>
        <strain evidence="2">TK-2024</strain>
        <tissue evidence="2">Old leaves</tissue>
    </source>
</reference>
<comment type="caution">
    <text evidence="2">The sequence shown here is derived from an EMBL/GenBank/DDBJ whole genome shotgun (WGS) entry which is preliminary data.</text>
</comment>
<gene>
    <name evidence="2" type="ORF">V6N11_083391</name>
</gene>
<name>A0ABR2QM89_9ROSI</name>
<feature type="transmembrane region" description="Helical" evidence="1">
    <location>
        <begin position="176"/>
        <end position="194"/>
    </location>
</feature>
<dbReference type="PANTHER" id="PTHR36714:SF7">
    <property type="entry name" value="TRANSMEMBRANE PROTEIN"/>
    <property type="match status" value="1"/>
</dbReference>
<evidence type="ECO:0000256" key="1">
    <source>
        <dbReference type="SAM" id="Phobius"/>
    </source>
</evidence>
<feature type="transmembrane region" description="Helical" evidence="1">
    <location>
        <begin position="206"/>
        <end position="229"/>
    </location>
</feature>
<keyword evidence="1" id="KW-0472">Membrane</keyword>
<sequence>MMLRQALIVVSDVLREPDAETMANDFFYKLVQLALYRLLPLHLSELCVAVVTVELTSRTYTKEKPITVAEMVRRLVKKERCKGVLFTSMYVHFVSTGFLLVSTWLVTNYYIIVMNFFYNPFTAAFLRIVGVALLVKFLEWSVIWNVSIVVSMLEGIHGADALGLSVYLCRGIERRGFLLMLVFFVSSIGIRFAWFYGGSREKRWRMVAGVGLICMGKVMKWIICVIYFYRCKEWTVERADDEENRFPTDGSRIRTGKNTNPSIANRALGDWACVELRPDEEPLQPSK</sequence>
<feature type="transmembrane region" description="Helical" evidence="1">
    <location>
        <begin position="83"/>
        <end position="105"/>
    </location>
</feature>